<dbReference type="Pfam" id="PF00931">
    <property type="entry name" value="NB-ARC"/>
    <property type="match status" value="1"/>
</dbReference>
<keyword evidence="13" id="KW-1185">Reference proteome</keyword>
<dbReference type="GO" id="GO:0043531">
    <property type="term" value="F:ADP binding"/>
    <property type="evidence" value="ECO:0007669"/>
    <property type="project" value="InterPro"/>
</dbReference>
<feature type="signal peptide" evidence="8">
    <location>
        <begin position="1"/>
        <end position="18"/>
    </location>
</feature>
<evidence type="ECO:0000313" key="12">
    <source>
        <dbReference type="EMBL" id="KAG2633303.1"/>
    </source>
</evidence>
<keyword evidence="3" id="KW-0677">Repeat</keyword>
<organism evidence="12 13">
    <name type="scientific">Panicum virgatum</name>
    <name type="common">Blackwell switchgrass</name>
    <dbReference type="NCBI Taxonomy" id="38727"/>
    <lineage>
        <taxon>Eukaryota</taxon>
        <taxon>Viridiplantae</taxon>
        <taxon>Streptophyta</taxon>
        <taxon>Embryophyta</taxon>
        <taxon>Tracheophyta</taxon>
        <taxon>Spermatophyta</taxon>
        <taxon>Magnoliopsida</taxon>
        <taxon>Liliopsida</taxon>
        <taxon>Poales</taxon>
        <taxon>Poaceae</taxon>
        <taxon>PACMAD clade</taxon>
        <taxon>Panicoideae</taxon>
        <taxon>Panicodae</taxon>
        <taxon>Paniceae</taxon>
        <taxon>Panicinae</taxon>
        <taxon>Panicum</taxon>
        <taxon>Panicum sect. Hiantes</taxon>
    </lineage>
</organism>
<dbReference type="SUPFAM" id="SSF52058">
    <property type="entry name" value="L domain-like"/>
    <property type="match status" value="1"/>
</dbReference>
<evidence type="ECO:0000259" key="11">
    <source>
        <dbReference type="Pfam" id="PF23598"/>
    </source>
</evidence>
<dbReference type="Gene3D" id="1.20.5.4130">
    <property type="match status" value="1"/>
</dbReference>
<dbReference type="PANTHER" id="PTHR23155:SF1211">
    <property type="entry name" value="OS09G0313500 PROTEIN"/>
    <property type="match status" value="1"/>
</dbReference>
<feature type="coiled-coil region" evidence="7">
    <location>
        <begin position="29"/>
        <end position="59"/>
    </location>
</feature>
<dbReference type="InterPro" id="IPR002182">
    <property type="entry name" value="NB-ARC"/>
</dbReference>
<keyword evidence="5" id="KW-0611">Plant defense</keyword>
<dbReference type="InterPro" id="IPR041118">
    <property type="entry name" value="Rx_N"/>
</dbReference>
<feature type="domain" description="Disease resistance N-terminal" evidence="10">
    <location>
        <begin position="32"/>
        <end position="91"/>
    </location>
</feature>
<dbReference type="InterPro" id="IPR055414">
    <property type="entry name" value="LRR_R13L4/SHOC2-like"/>
</dbReference>
<dbReference type="Pfam" id="PF18052">
    <property type="entry name" value="Rx_N"/>
    <property type="match status" value="1"/>
</dbReference>
<comment type="caution">
    <text evidence="12">The sequence shown here is derived from an EMBL/GenBank/DDBJ whole genome shotgun (WGS) entry which is preliminary data.</text>
</comment>
<keyword evidence="8" id="KW-0732">Signal</keyword>
<evidence type="ECO:0000256" key="1">
    <source>
        <dbReference type="ARBA" id="ARBA00008894"/>
    </source>
</evidence>
<evidence type="ECO:0000256" key="8">
    <source>
        <dbReference type="SAM" id="SignalP"/>
    </source>
</evidence>
<dbReference type="PANTHER" id="PTHR23155">
    <property type="entry name" value="DISEASE RESISTANCE PROTEIN RP"/>
    <property type="match status" value="1"/>
</dbReference>
<dbReference type="Gene3D" id="3.80.10.10">
    <property type="entry name" value="Ribonuclease Inhibitor"/>
    <property type="match status" value="1"/>
</dbReference>
<evidence type="ECO:0000256" key="6">
    <source>
        <dbReference type="ARBA" id="ARBA00023054"/>
    </source>
</evidence>
<evidence type="ECO:0000256" key="4">
    <source>
        <dbReference type="ARBA" id="ARBA00022741"/>
    </source>
</evidence>
<proteinExistence type="inferred from homology"/>
<dbReference type="EMBL" id="CM029040">
    <property type="protein sequence ID" value="KAG2633303.1"/>
    <property type="molecule type" value="Genomic_DNA"/>
</dbReference>
<keyword evidence="2" id="KW-0433">Leucine-rich repeat</keyword>
<dbReference type="InterPro" id="IPR044974">
    <property type="entry name" value="Disease_R_plants"/>
</dbReference>
<protein>
    <submittedName>
        <fullName evidence="12">Uncharacterized protein</fullName>
    </submittedName>
</protein>
<dbReference type="GO" id="GO:0098542">
    <property type="term" value="P:defense response to other organism"/>
    <property type="evidence" value="ECO:0007669"/>
    <property type="project" value="TreeGrafter"/>
</dbReference>
<dbReference type="InterPro" id="IPR003591">
    <property type="entry name" value="Leu-rich_rpt_typical-subtyp"/>
</dbReference>
<keyword evidence="4" id="KW-0547">Nucleotide-binding</keyword>
<dbReference type="SMART" id="SM00369">
    <property type="entry name" value="LRR_TYP"/>
    <property type="match status" value="3"/>
</dbReference>
<dbReference type="SUPFAM" id="SSF52540">
    <property type="entry name" value="P-loop containing nucleoside triphosphate hydrolases"/>
    <property type="match status" value="1"/>
</dbReference>
<dbReference type="InterPro" id="IPR027417">
    <property type="entry name" value="P-loop_NTPase"/>
</dbReference>
<feature type="chain" id="PRO_5035805003" evidence="8">
    <location>
        <begin position="19"/>
        <end position="799"/>
    </location>
</feature>
<dbReference type="InterPro" id="IPR042197">
    <property type="entry name" value="Apaf_helical"/>
</dbReference>
<dbReference type="Pfam" id="PF23598">
    <property type="entry name" value="LRR_14"/>
    <property type="match status" value="1"/>
</dbReference>
<dbReference type="PRINTS" id="PR00364">
    <property type="entry name" value="DISEASERSIST"/>
</dbReference>
<evidence type="ECO:0000256" key="5">
    <source>
        <dbReference type="ARBA" id="ARBA00022821"/>
    </source>
</evidence>
<dbReference type="AlphaFoldDB" id="A0A8T0VL81"/>
<dbReference type="Proteomes" id="UP000823388">
    <property type="component" value="Chromosome 2N"/>
</dbReference>
<gene>
    <name evidence="12" type="ORF">PVAP13_2NG261012</name>
</gene>
<dbReference type="InterPro" id="IPR036388">
    <property type="entry name" value="WH-like_DNA-bd_sf"/>
</dbReference>
<evidence type="ECO:0000256" key="7">
    <source>
        <dbReference type="SAM" id="Coils"/>
    </source>
</evidence>
<dbReference type="Gene3D" id="1.10.8.430">
    <property type="entry name" value="Helical domain of apoptotic protease-activating factors"/>
    <property type="match status" value="1"/>
</dbReference>
<dbReference type="Gene3D" id="3.40.50.300">
    <property type="entry name" value="P-loop containing nucleotide triphosphate hydrolases"/>
    <property type="match status" value="1"/>
</dbReference>
<sequence>MAMVMSAFVPVLIGSLEATLKDWRLHGWSAAARNEAQELKRLMEAVEKFLEDAENKRIQDRSVDRWLARLREAAYEADHLLESFKIEAEAAPPWKIQIAQYFGPIGTLKTVKRNIARLNQIMSDINKSIPTKLTAIDKKAEQPRNSLVEKLHGPDVSIEISSLVEKLVEEDRLLVQRNKEVDGRHPVLLLAVCGMGGIGKTEIARKIFHDQRIKSAFSTCLWVPVPKGFAHTDVLSATIRAAGGDLKGSETVNERMKLLAEFVRGKRIFLVLNGSTSPRKAHLDTEYAKMHLSLMETLHILCASAEGSRVLMTTRDEDGAVKLVQKENSLGERLVVLIHRIPRLTVDHGWMLLQKAACLKPLKSIEDASEVEITTVKKCNGLPLAVKIVGGVLRRKNYTFEVWKSVCESEAFSFKDLPEGTEGLMGSICLSYQDALPQVKQCLLYLSLFPMDFSIDHHFITQLLISEGLLHTRATGVENSHSLVERTDSCSLEEKVDNYFKELLERKLLQQRQDRKGYMMHERVWSFAQYLTKDEVRVGNLKHMDELPASLRRISFINMGLTSVPGEIGELRSLRTLILCGNPLNDDGLDTIFMNLKFLQVLDLTNTEIKCIPITLGNLVHLRHLDLSQTRIEGLPESISRLRRLRFLGMRSCENLASLPINMQKLSKLEYLNLRDTKIPNIPPRLRGLKHITFLHGFIVVDNSSYGWPLDELDNMRNLRSLHLKIEKGVDKDCEVLKNMPNLKSLELYFAIEGLVQQSAEKIFRNLHPQLCLQSLKIHGDCGSAYPEWLSATALPNLQ</sequence>
<keyword evidence="6 7" id="KW-0175">Coiled coil</keyword>
<evidence type="ECO:0000313" key="13">
    <source>
        <dbReference type="Proteomes" id="UP000823388"/>
    </source>
</evidence>
<evidence type="ECO:0000256" key="2">
    <source>
        <dbReference type="ARBA" id="ARBA00022614"/>
    </source>
</evidence>
<feature type="domain" description="NB-ARC" evidence="9">
    <location>
        <begin position="185"/>
        <end position="359"/>
    </location>
</feature>
<name>A0A8T0VL81_PANVG</name>
<reference evidence="12" key="1">
    <citation type="submission" date="2020-05" db="EMBL/GenBank/DDBJ databases">
        <title>WGS assembly of Panicum virgatum.</title>
        <authorList>
            <person name="Lovell J.T."/>
            <person name="Jenkins J."/>
            <person name="Shu S."/>
            <person name="Juenger T.E."/>
            <person name="Schmutz J."/>
        </authorList>
    </citation>
    <scope>NUCLEOTIDE SEQUENCE</scope>
    <source>
        <strain evidence="12">AP13</strain>
    </source>
</reference>
<dbReference type="Gene3D" id="1.10.10.10">
    <property type="entry name" value="Winged helix-like DNA-binding domain superfamily/Winged helix DNA-binding domain"/>
    <property type="match status" value="1"/>
</dbReference>
<evidence type="ECO:0000259" key="10">
    <source>
        <dbReference type="Pfam" id="PF18052"/>
    </source>
</evidence>
<accession>A0A8T0VL81</accession>
<feature type="domain" description="Disease resistance R13L4/SHOC-2-like LRR" evidence="11">
    <location>
        <begin position="596"/>
        <end position="799"/>
    </location>
</feature>
<dbReference type="InterPro" id="IPR032675">
    <property type="entry name" value="LRR_dom_sf"/>
</dbReference>
<comment type="similarity">
    <text evidence="1">Belongs to the disease resistance NB-LRR family.</text>
</comment>
<evidence type="ECO:0000259" key="9">
    <source>
        <dbReference type="Pfam" id="PF00931"/>
    </source>
</evidence>
<evidence type="ECO:0000256" key="3">
    <source>
        <dbReference type="ARBA" id="ARBA00022737"/>
    </source>
</evidence>